<proteinExistence type="predicted"/>
<dbReference type="SMART" id="SM00382">
    <property type="entry name" value="AAA"/>
    <property type="match status" value="1"/>
</dbReference>
<evidence type="ECO:0000259" key="4">
    <source>
        <dbReference type="PROSITE" id="PS50893"/>
    </source>
</evidence>
<gene>
    <name evidence="5" type="ORF">L2716_08060</name>
</gene>
<feature type="domain" description="ABC transporter" evidence="4">
    <location>
        <begin position="2"/>
        <end position="227"/>
    </location>
</feature>
<keyword evidence="3 5" id="KW-0067">ATP-binding</keyword>
<dbReference type="Pfam" id="PF00005">
    <property type="entry name" value="ABC_tran"/>
    <property type="match status" value="1"/>
</dbReference>
<organism evidence="5 6">
    <name type="scientific">Pseudalkalibacillus berkeleyi</name>
    <dbReference type="NCBI Taxonomy" id="1069813"/>
    <lineage>
        <taxon>Bacteria</taxon>
        <taxon>Bacillati</taxon>
        <taxon>Bacillota</taxon>
        <taxon>Bacilli</taxon>
        <taxon>Bacillales</taxon>
        <taxon>Fictibacillaceae</taxon>
        <taxon>Pseudalkalibacillus</taxon>
    </lineage>
</organism>
<dbReference type="CDD" id="cd03230">
    <property type="entry name" value="ABC_DR_subfamily_A"/>
    <property type="match status" value="1"/>
</dbReference>
<evidence type="ECO:0000256" key="3">
    <source>
        <dbReference type="ARBA" id="ARBA00022840"/>
    </source>
</evidence>
<dbReference type="PROSITE" id="PS50893">
    <property type="entry name" value="ABC_TRANSPORTER_2"/>
    <property type="match status" value="1"/>
</dbReference>
<evidence type="ECO:0000256" key="2">
    <source>
        <dbReference type="ARBA" id="ARBA00022741"/>
    </source>
</evidence>
<name>A0ABS9GY37_9BACL</name>
<dbReference type="SUPFAM" id="SSF52540">
    <property type="entry name" value="P-loop containing nucleoside triphosphate hydrolases"/>
    <property type="match status" value="1"/>
</dbReference>
<keyword evidence="6" id="KW-1185">Reference proteome</keyword>
<dbReference type="EMBL" id="JAKIJS010000001">
    <property type="protein sequence ID" value="MCF6137682.1"/>
    <property type="molecule type" value="Genomic_DNA"/>
</dbReference>
<protein>
    <submittedName>
        <fullName evidence="5">ABC transporter ATP-binding protein</fullName>
    </submittedName>
</protein>
<keyword evidence="2" id="KW-0547">Nucleotide-binding</keyword>
<comment type="caution">
    <text evidence="5">The sequence shown here is derived from an EMBL/GenBank/DDBJ whole genome shotgun (WGS) entry which is preliminary data.</text>
</comment>
<dbReference type="InterPro" id="IPR003439">
    <property type="entry name" value="ABC_transporter-like_ATP-bd"/>
</dbReference>
<reference evidence="5 6" key="1">
    <citation type="submission" date="2022-01" db="EMBL/GenBank/DDBJ databases">
        <title>Alkalihalobacillus sp. EGI L200015, a novel bacterium isolated from a salt lake sediment.</title>
        <authorList>
            <person name="Gao L."/>
            <person name="Fang B.-Z."/>
            <person name="Li W.-J."/>
        </authorList>
    </citation>
    <scope>NUCLEOTIDE SEQUENCE [LARGE SCALE GENOMIC DNA]</scope>
    <source>
        <strain evidence="5 6">KCTC 12718</strain>
    </source>
</reference>
<dbReference type="PANTHER" id="PTHR42939">
    <property type="entry name" value="ABC TRANSPORTER ATP-BINDING PROTEIN ALBC-RELATED"/>
    <property type="match status" value="1"/>
</dbReference>
<evidence type="ECO:0000313" key="5">
    <source>
        <dbReference type="EMBL" id="MCF6137682.1"/>
    </source>
</evidence>
<dbReference type="InterPro" id="IPR027417">
    <property type="entry name" value="P-loop_NTPase"/>
</dbReference>
<evidence type="ECO:0000256" key="1">
    <source>
        <dbReference type="ARBA" id="ARBA00022448"/>
    </source>
</evidence>
<dbReference type="InterPro" id="IPR003593">
    <property type="entry name" value="AAA+_ATPase"/>
</dbReference>
<dbReference type="GO" id="GO:0005524">
    <property type="term" value="F:ATP binding"/>
    <property type="evidence" value="ECO:0007669"/>
    <property type="project" value="UniProtKB-KW"/>
</dbReference>
<evidence type="ECO:0000313" key="6">
    <source>
        <dbReference type="Proteomes" id="UP001649381"/>
    </source>
</evidence>
<dbReference type="RefSeq" id="WP_236333475.1">
    <property type="nucleotide sequence ID" value="NZ_JAKIJS010000001.1"/>
</dbReference>
<dbReference type="PANTHER" id="PTHR42939:SF1">
    <property type="entry name" value="ABC TRANSPORTER ATP-BINDING PROTEIN ALBC-RELATED"/>
    <property type="match status" value="1"/>
</dbReference>
<dbReference type="InterPro" id="IPR051782">
    <property type="entry name" value="ABC_Transporter_VariousFunc"/>
</dbReference>
<keyword evidence="1" id="KW-0813">Transport</keyword>
<dbReference type="Gene3D" id="3.40.50.300">
    <property type="entry name" value="P-loop containing nucleotide triphosphate hydrolases"/>
    <property type="match status" value="1"/>
</dbReference>
<sequence length="299" mass="34472">MIEVNSVSKMLDDTEALTDVSFTIKKGSIYGLLGSNGAGKTTLLRIVAGVLREESGDIKVDEQPVFENTDLKERMIFIPDTLYFFSQYTVRQMANFYKNMYKSWNEERFQKLNEVFEIDVKKKIHKFSKGMQRQVAFWISLSTMPDILILDEPIDGLDPVMRKKVKNLILQDVAEREMTVLISSHNLREIEDICDHIGILHKGKLLLERELDDLKSDIHKIQVAFKDGIPANVFENTRVLYKEERGSVLLCIVKGQTEEIKEHFAMYNPVIFDMLSLTLEEIFIYEMGDVGYAIQSVLD</sequence>
<accession>A0ABS9GY37</accession>
<dbReference type="Proteomes" id="UP001649381">
    <property type="component" value="Unassembled WGS sequence"/>
</dbReference>